<keyword evidence="9" id="KW-1185">Reference proteome</keyword>
<evidence type="ECO:0000256" key="4">
    <source>
        <dbReference type="ARBA" id="ARBA00023136"/>
    </source>
</evidence>
<keyword evidence="2 6" id="KW-0812">Transmembrane</keyword>
<keyword evidence="4 6" id="KW-0472">Membrane</keyword>
<dbReference type="InterPro" id="IPR011020">
    <property type="entry name" value="HTTM-like"/>
</dbReference>
<protein>
    <submittedName>
        <fullName evidence="8">HTTM domain-containing protein</fullName>
    </submittedName>
</protein>
<dbReference type="EMBL" id="JBHMQV010000009">
    <property type="protein sequence ID" value="MFC0845143.1"/>
    <property type="molecule type" value="Genomic_DNA"/>
</dbReference>
<feature type="compositionally biased region" description="Basic and acidic residues" evidence="5">
    <location>
        <begin position="394"/>
        <end position="405"/>
    </location>
</feature>
<feature type="transmembrane region" description="Helical" evidence="6">
    <location>
        <begin position="316"/>
        <end position="333"/>
    </location>
</feature>
<evidence type="ECO:0000313" key="9">
    <source>
        <dbReference type="Proteomes" id="UP001589887"/>
    </source>
</evidence>
<feature type="region of interest" description="Disordered" evidence="5">
    <location>
        <begin position="370"/>
        <end position="417"/>
    </location>
</feature>
<dbReference type="InterPro" id="IPR052964">
    <property type="entry name" value="Sporulation_signal_mat"/>
</dbReference>
<proteinExistence type="predicted"/>
<sequence>MKPRPVGGRALDRVLGRACDARVWAYQSAAVRIGMAGVWLLLLVHEFWRRERIWGPDAPWSWRLAEHSLDRSHAFSVLRWSGGELWFEVFYVLSAAVAVALLLGWRTRTASLLFLVSVLSLDHRNENVLNAGDTIFRITAVYLVFTRCAQVWSLDARRRGRAPDPGDDRTGVVLWAVCGLVLAWATLLALLTGGWALLLWGCWAGQAVWRGVRGRPGVRRTLELIGHLLHNGAVAMMMIQLCLLYGSAGWYKIQGAPWQDGTAVYWSAGLDWLEPYPALSHALSSHALTVLALTYGTVLVQVAFPFSLLDRRVKNVLLALLFAEHIGIGLLLGLPYFSLSMIVADLVFLPTGFLVAAGERVAGLRRRLAAGSGGTDGGRPAPDARGAEAGLAARSEEHTEPHSEEGEGVTPSWRGSY</sequence>
<evidence type="ECO:0000256" key="1">
    <source>
        <dbReference type="ARBA" id="ARBA00004127"/>
    </source>
</evidence>
<dbReference type="Proteomes" id="UP001589887">
    <property type="component" value="Unassembled WGS sequence"/>
</dbReference>
<evidence type="ECO:0000256" key="2">
    <source>
        <dbReference type="ARBA" id="ARBA00022692"/>
    </source>
</evidence>
<keyword evidence="3 6" id="KW-1133">Transmembrane helix</keyword>
<feature type="transmembrane region" description="Helical" evidence="6">
    <location>
        <begin position="172"/>
        <end position="203"/>
    </location>
</feature>
<evidence type="ECO:0000256" key="3">
    <source>
        <dbReference type="ARBA" id="ARBA00022989"/>
    </source>
</evidence>
<dbReference type="SMART" id="SM00752">
    <property type="entry name" value="HTTM"/>
    <property type="match status" value="1"/>
</dbReference>
<name>A0ABV6TH71_9ACTN</name>
<organism evidence="8 9">
    <name type="scientific">Streptomyces noboritoensis</name>
    <dbReference type="NCBI Taxonomy" id="67337"/>
    <lineage>
        <taxon>Bacteria</taxon>
        <taxon>Bacillati</taxon>
        <taxon>Actinomycetota</taxon>
        <taxon>Actinomycetes</taxon>
        <taxon>Kitasatosporales</taxon>
        <taxon>Streptomycetaceae</taxon>
        <taxon>Streptomyces</taxon>
    </lineage>
</organism>
<dbReference type="RefSeq" id="WP_394319817.1">
    <property type="nucleotide sequence ID" value="NZ_JBHMQV010000009.1"/>
</dbReference>
<evidence type="ECO:0000256" key="6">
    <source>
        <dbReference type="SAM" id="Phobius"/>
    </source>
</evidence>
<comment type="subcellular location">
    <subcellularLocation>
        <location evidence="1">Endomembrane system</location>
        <topology evidence="1">Multi-pass membrane protein</topology>
    </subcellularLocation>
</comment>
<evidence type="ECO:0000256" key="5">
    <source>
        <dbReference type="SAM" id="MobiDB-lite"/>
    </source>
</evidence>
<evidence type="ECO:0000313" key="8">
    <source>
        <dbReference type="EMBL" id="MFC0845143.1"/>
    </source>
</evidence>
<accession>A0ABV6TH71</accession>
<dbReference type="PANTHER" id="PTHR39535:SF2">
    <property type="entry name" value="HTTM DOMAIN-CONTAINING PROTEIN"/>
    <property type="match status" value="1"/>
</dbReference>
<feature type="transmembrane region" description="Helical" evidence="6">
    <location>
        <begin position="339"/>
        <end position="357"/>
    </location>
</feature>
<gene>
    <name evidence="8" type="ORF">ACFH04_15680</name>
</gene>
<comment type="caution">
    <text evidence="8">The sequence shown here is derived from an EMBL/GenBank/DDBJ whole genome shotgun (WGS) entry which is preliminary data.</text>
</comment>
<reference evidence="8 9" key="1">
    <citation type="submission" date="2024-09" db="EMBL/GenBank/DDBJ databases">
        <authorList>
            <person name="Sun Q."/>
            <person name="Mori K."/>
        </authorList>
    </citation>
    <scope>NUCLEOTIDE SEQUENCE [LARGE SCALE GENOMIC DNA]</scope>
    <source>
        <strain evidence="8 9">JCM 4557</strain>
    </source>
</reference>
<feature type="domain" description="HTTM-like" evidence="7">
    <location>
        <begin position="20"/>
        <end position="353"/>
    </location>
</feature>
<feature type="transmembrane region" description="Helical" evidence="6">
    <location>
        <begin position="283"/>
        <end position="304"/>
    </location>
</feature>
<feature type="transmembrane region" description="Helical" evidence="6">
    <location>
        <begin position="85"/>
        <end position="105"/>
    </location>
</feature>
<dbReference type="PANTHER" id="PTHR39535">
    <property type="entry name" value="SPORULATION-DELAYING PROTEIN SDPB"/>
    <property type="match status" value="1"/>
</dbReference>
<evidence type="ECO:0000259" key="7">
    <source>
        <dbReference type="SMART" id="SM00752"/>
    </source>
</evidence>
<feature type="transmembrane region" description="Helical" evidence="6">
    <location>
        <begin position="224"/>
        <end position="248"/>
    </location>
</feature>
<feature type="transmembrane region" description="Helical" evidence="6">
    <location>
        <begin position="24"/>
        <end position="44"/>
    </location>
</feature>